<accession>A0AA39FI75</accession>
<dbReference type="AlphaFoldDB" id="A0AA39FI75"/>
<organism evidence="2 3">
    <name type="scientific">Microctonus aethiopoides</name>
    <dbReference type="NCBI Taxonomy" id="144406"/>
    <lineage>
        <taxon>Eukaryota</taxon>
        <taxon>Metazoa</taxon>
        <taxon>Ecdysozoa</taxon>
        <taxon>Arthropoda</taxon>
        <taxon>Hexapoda</taxon>
        <taxon>Insecta</taxon>
        <taxon>Pterygota</taxon>
        <taxon>Neoptera</taxon>
        <taxon>Endopterygota</taxon>
        <taxon>Hymenoptera</taxon>
        <taxon>Apocrita</taxon>
        <taxon>Ichneumonoidea</taxon>
        <taxon>Braconidae</taxon>
        <taxon>Euphorinae</taxon>
        <taxon>Microctonus</taxon>
    </lineage>
</organism>
<dbReference type="EMBL" id="JAQQBS010000004">
    <property type="protein sequence ID" value="KAK0170057.1"/>
    <property type="molecule type" value="Genomic_DNA"/>
</dbReference>
<comment type="caution">
    <text evidence="2">The sequence shown here is derived from an EMBL/GenBank/DDBJ whole genome shotgun (WGS) entry which is preliminary data.</text>
</comment>
<evidence type="ECO:0000313" key="2">
    <source>
        <dbReference type="EMBL" id="KAK0170057.1"/>
    </source>
</evidence>
<gene>
    <name evidence="2" type="ORF">PV328_010664</name>
</gene>
<dbReference type="Proteomes" id="UP001168990">
    <property type="component" value="Unassembled WGS sequence"/>
</dbReference>
<feature type="region of interest" description="Disordered" evidence="1">
    <location>
        <begin position="300"/>
        <end position="324"/>
    </location>
</feature>
<feature type="region of interest" description="Disordered" evidence="1">
    <location>
        <begin position="338"/>
        <end position="375"/>
    </location>
</feature>
<feature type="region of interest" description="Disordered" evidence="1">
    <location>
        <begin position="394"/>
        <end position="438"/>
    </location>
</feature>
<feature type="compositionally biased region" description="Low complexity" evidence="1">
    <location>
        <begin position="396"/>
        <end position="405"/>
    </location>
</feature>
<name>A0AA39FI75_9HYME</name>
<reference evidence="2" key="1">
    <citation type="journal article" date="2023" name="bioRxiv">
        <title>Scaffold-level genome assemblies of two parasitoid biocontrol wasps reveal the parthenogenesis mechanism and an associated novel virus.</title>
        <authorList>
            <person name="Inwood S."/>
            <person name="Skelly J."/>
            <person name="Guhlin J."/>
            <person name="Harrop T."/>
            <person name="Goldson S."/>
            <person name="Dearden P."/>
        </authorList>
    </citation>
    <scope>NUCLEOTIDE SEQUENCE</scope>
    <source>
        <strain evidence="2">Irish</strain>
        <tissue evidence="2">Whole body</tissue>
    </source>
</reference>
<keyword evidence="3" id="KW-1185">Reference proteome</keyword>
<proteinExistence type="predicted"/>
<evidence type="ECO:0000313" key="3">
    <source>
        <dbReference type="Proteomes" id="UP001168990"/>
    </source>
</evidence>
<feature type="compositionally biased region" description="Polar residues" evidence="1">
    <location>
        <begin position="415"/>
        <end position="438"/>
    </location>
</feature>
<protein>
    <submittedName>
        <fullName evidence="2">Uncharacterized protein</fullName>
    </submittedName>
</protein>
<evidence type="ECO:0000256" key="1">
    <source>
        <dbReference type="SAM" id="MobiDB-lite"/>
    </source>
</evidence>
<reference evidence="2" key="2">
    <citation type="submission" date="2023-03" db="EMBL/GenBank/DDBJ databases">
        <authorList>
            <person name="Inwood S.N."/>
            <person name="Skelly J.G."/>
            <person name="Guhlin J."/>
            <person name="Harrop T.W.R."/>
            <person name="Goldson S.G."/>
            <person name="Dearden P.K."/>
        </authorList>
    </citation>
    <scope>NUCLEOTIDE SEQUENCE</scope>
    <source>
        <strain evidence="2">Irish</strain>
        <tissue evidence="2">Whole body</tissue>
    </source>
</reference>
<sequence>MKIEKNNSVVKYFTGFIVDDEVMCMEPYHDVHYYTNNHRPTMIGPNQNFIARAESTKSDNSLEEHGVFNRGIYRDAHSRIPSPHFIYHPQRESVGHEKSMETDNDAIQIIGEVELQHLPDAVSREIVKNSREIIFEEEPRESEPLLSREGSSSSMRLVNGKRISPMRYPVLLDEEKRLLSDSKRNLNLKNFPFIDEEKRSLNGSRRNLNGSKRYVLVSLDKAEGWNGSARNLNIGSKDNLINTRRHTESKEKLNIIKQNKKLTKELSDGKIKRKLIDINPSECHMPVHVAIEIDKQSKQIGQQSELTQQLDSNLTPSPSTDSITLPSEIIVAPPLSESALTPESGFADGQFPNSSPESNKREHISSPINSNILSRNRRSYEHAQLQDVNDILTRTSSGSSYSDSDGLSKDITPENLYSKQENPSPKPTTRQIISYTSV</sequence>